<gene>
    <name evidence="1" type="ORF">TM448A00302_0003</name>
</gene>
<dbReference type="AlphaFoldDB" id="A0A6H1ZFF4"/>
<sequence>MGKTNFQSELGISDASGTEVGLTLLRDKNGVPIYYEGFDYAQAQQFFNDTSRDYTRYEATRRITIAQQDYTNGFGKEYSGSASRYHTGTNIDARFPDEVRAGPLATAITLPTYPGTIPDEGFEIWTDANTLTHWTFVQDTGSPILARDTTQRSGTYNAKITMPNASQFTLSRTLTWNNNYRGKVINLSIWGYWSGIDATATVKIDDGVGNTTATITNITPYAKATIQRTMDSLATQLVVSITCLNNAAAAERILRLDDCWIDAPYNNNVTSWAQFNSLMYMSCGKNLFKADATQAAFTYVDSFFREISQIYSTTHGGVDYLLILFNGWDYDNYEMVAAETFQQSDLIGAEIKYITETNGTWWASDTNSTTLSTINPLKGGTNWANSDQIGEDTYDIVSMVTFEGLPYIKKSNGKVFYIDSAGAAKVLIDGVTEADGTDTAQMYVWRQSTLIIPQGNQGLVHYDGTTLTHIAPALYMSNATDFSGQVVAVTGDDMCLYIVMDDGADVQIVSSKLNASASDWGWHPLRTLTITACKSAFIGTVYKKRMWVGSTVGTESVNWIPVTTKYGDIANDSNYTYQTGGSIETSYQTVDLPEDTKAWMKITLRMSGTTSAIYWRAYYWKLGDSSWTEMNATPTFFKTSPQTSAVFNDYASLPTSTMVKLKFEGVTNATATSPVLLGWKAEALWYPTEFKLITCSVLVDSFLPNAQGKRTEVLGSTIRSTLDGINSSNKPRAFYPPYWRTSADTIYVKKLPLEKGLKLQKLEKGNANEGEQWYVYNLILERQSVS</sequence>
<reference evidence="1" key="1">
    <citation type="submission" date="2020-03" db="EMBL/GenBank/DDBJ databases">
        <title>The deep terrestrial virosphere.</title>
        <authorList>
            <person name="Holmfeldt K."/>
            <person name="Nilsson E."/>
            <person name="Simone D."/>
            <person name="Lopez-Fernandez M."/>
            <person name="Wu X."/>
            <person name="de Brujin I."/>
            <person name="Lundin D."/>
            <person name="Andersson A."/>
            <person name="Bertilsson S."/>
            <person name="Dopson M."/>
        </authorList>
    </citation>
    <scope>NUCLEOTIDE SEQUENCE</scope>
    <source>
        <strain evidence="1">TM448A00302</strain>
    </source>
</reference>
<accession>A0A6H1ZFF4</accession>
<organism evidence="1">
    <name type="scientific">viral metagenome</name>
    <dbReference type="NCBI Taxonomy" id="1070528"/>
    <lineage>
        <taxon>unclassified sequences</taxon>
        <taxon>metagenomes</taxon>
        <taxon>organismal metagenomes</taxon>
    </lineage>
</organism>
<name>A0A6H1ZFF4_9ZZZZ</name>
<dbReference type="Gene3D" id="2.60.120.260">
    <property type="entry name" value="Galactose-binding domain-like"/>
    <property type="match status" value="1"/>
</dbReference>
<evidence type="ECO:0000313" key="1">
    <source>
        <dbReference type="EMBL" id="QJA45995.1"/>
    </source>
</evidence>
<proteinExistence type="predicted"/>
<dbReference type="EMBL" id="MT144001">
    <property type="protein sequence ID" value="QJA45995.1"/>
    <property type="molecule type" value="Genomic_DNA"/>
</dbReference>
<protein>
    <submittedName>
        <fullName evidence="1">Uncharacterized protein</fullName>
    </submittedName>
</protein>